<dbReference type="AlphaFoldDB" id="A0A9X9X583"/>
<comment type="function">
    <text evidence="4">The pyruvate dehydrogenase complex catalyzes the overall conversion of pyruvate to acetyl-CoA and CO(2). It contains multiple copies of three enzymatic components: pyruvate dehydrogenase (E1), dihydrolipoamide acetyltransferase (E2) and lipoamide dehydrogenase (E3).</text>
</comment>
<name>A0A9X9X583_9PROT</name>
<evidence type="ECO:0000313" key="8">
    <source>
        <dbReference type="Proteomes" id="UP001138709"/>
    </source>
</evidence>
<comment type="caution">
    <text evidence="7">The sequence shown here is derived from an EMBL/GenBank/DDBJ whole genome shotgun (WGS) entry which is preliminary data.</text>
</comment>
<evidence type="ECO:0000259" key="6">
    <source>
        <dbReference type="Pfam" id="PF00676"/>
    </source>
</evidence>
<dbReference type="InterPro" id="IPR050642">
    <property type="entry name" value="PDH_E1_Alpha_Subunit"/>
</dbReference>
<keyword evidence="2" id="KW-0560">Oxidoreductase</keyword>
<dbReference type="SUPFAM" id="SSF52518">
    <property type="entry name" value="Thiamin diphosphate-binding fold (THDP-binding)"/>
    <property type="match status" value="1"/>
</dbReference>
<dbReference type="Proteomes" id="UP001138709">
    <property type="component" value="Unassembled WGS sequence"/>
</dbReference>
<evidence type="ECO:0000256" key="4">
    <source>
        <dbReference type="ARBA" id="ARBA00025211"/>
    </source>
</evidence>
<dbReference type="GO" id="GO:0006086">
    <property type="term" value="P:pyruvate decarboxylation to acetyl-CoA"/>
    <property type="evidence" value="ECO:0007669"/>
    <property type="project" value="TreeGrafter"/>
</dbReference>
<dbReference type="PANTHER" id="PTHR11516">
    <property type="entry name" value="PYRUVATE DEHYDROGENASE E1 COMPONENT, ALPHA SUBUNIT BACTERIAL AND ORGANELLAR"/>
    <property type="match status" value="1"/>
</dbReference>
<comment type="cofactor">
    <cofactor evidence="1">
        <name>thiamine diphosphate</name>
        <dbReference type="ChEBI" id="CHEBI:58937"/>
    </cofactor>
</comment>
<evidence type="ECO:0000256" key="5">
    <source>
        <dbReference type="ARBA" id="ARBA00051231"/>
    </source>
</evidence>
<comment type="catalytic activity">
    <reaction evidence="5">
        <text>N(6)-[(R)-lipoyl]-L-lysyl-[protein] + pyruvate + H(+) = N(6)-[(R)-S(8)-acetyldihydrolipoyl]-L-lysyl-[protein] + CO2</text>
        <dbReference type="Rhea" id="RHEA:19189"/>
        <dbReference type="Rhea" id="RHEA-COMP:10474"/>
        <dbReference type="Rhea" id="RHEA-COMP:10478"/>
        <dbReference type="ChEBI" id="CHEBI:15361"/>
        <dbReference type="ChEBI" id="CHEBI:15378"/>
        <dbReference type="ChEBI" id="CHEBI:16526"/>
        <dbReference type="ChEBI" id="CHEBI:83099"/>
        <dbReference type="ChEBI" id="CHEBI:83111"/>
        <dbReference type="EC" id="1.2.4.1"/>
    </reaction>
</comment>
<evidence type="ECO:0000313" key="7">
    <source>
        <dbReference type="EMBL" id="MBR0678869.1"/>
    </source>
</evidence>
<gene>
    <name evidence="7" type="ORF">GXW74_00065</name>
</gene>
<keyword evidence="8" id="KW-1185">Reference proteome</keyword>
<dbReference type="Pfam" id="PF00676">
    <property type="entry name" value="E1_dh"/>
    <property type="match status" value="1"/>
</dbReference>
<dbReference type="InterPro" id="IPR029061">
    <property type="entry name" value="THDP-binding"/>
</dbReference>
<evidence type="ECO:0000256" key="2">
    <source>
        <dbReference type="ARBA" id="ARBA00023002"/>
    </source>
</evidence>
<proteinExistence type="predicted"/>
<reference evidence="7" key="2">
    <citation type="journal article" date="2021" name="Syst. Appl. Microbiol.">
        <title>Roseomonas hellenica sp. nov., isolated from roots of wild-growing Alkanna tinctoria.</title>
        <authorList>
            <person name="Rat A."/>
            <person name="Naranjo H.D."/>
            <person name="Lebbe L."/>
            <person name="Cnockaert M."/>
            <person name="Krigas N."/>
            <person name="Grigoriadou K."/>
            <person name="Maloupa E."/>
            <person name="Willems A."/>
        </authorList>
    </citation>
    <scope>NUCLEOTIDE SEQUENCE</scope>
    <source>
        <strain evidence="7">LMG 31228</strain>
    </source>
</reference>
<protein>
    <submittedName>
        <fullName evidence="7">Thiamine pyrophosphate-dependent dehydrogenase E1 component subunit alpha</fullName>
    </submittedName>
</protein>
<organism evidence="7 8">
    <name type="scientific">Neoroseomonas eburnea</name>
    <dbReference type="NCBI Taxonomy" id="1346889"/>
    <lineage>
        <taxon>Bacteria</taxon>
        <taxon>Pseudomonadati</taxon>
        <taxon>Pseudomonadota</taxon>
        <taxon>Alphaproteobacteria</taxon>
        <taxon>Acetobacterales</taxon>
        <taxon>Acetobacteraceae</taxon>
        <taxon>Neoroseomonas</taxon>
    </lineage>
</organism>
<dbReference type="CDD" id="cd02000">
    <property type="entry name" value="TPP_E1_PDC_ADC_BCADC"/>
    <property type="match status" value="1"/>
</dbReference>
<evidence type="ECO:0000256" key="1">
    <source>
        <dbReference type="ARBA" id="ARBA00001964"/>
    </source>
</evidence>
<reference evidence="7" key="1">
    <citation type="submission" date="2020-01" db="EMBL/GenBank/DDBJ databases">
        <authorList>
            <person name="Rat A."/>
        </authorList>
    </citation>
    <scope>NUCLEOTIDE SEQUENCE</scope>
    <source>
        <strain evidence="7">LMG 31228</strain>
    </source>
</reference>
<dbReference type="Gene3D" id="3.40.50.970">
    <property type="match status" value="1"/>
</dbReference>
<keyword evidence="3" id="KW-0786">Thiamine pyrophosphate</keyword>
<feature type="domain" description="Dehydrogenase E1 component" evidence="6">
    <location>
        <begin position="4"/>
        <end position="323"/>
    </location>
</feature>
<evidence type="ECO:0000256" key="3">
    <source>
        <dbReference type="ARBA" id="ARBA00023052"/>
    </source>
</evidence>
<accession>A0A9X9X583</accession>
<dbReference type="EMBL" id="JAAEDL010000001">
    <property type="protein sequence ID" value="MBR0678869.1"/>
    <property type="molecule type" value="Genomic_DNA"/>
</dbReference>
<dbReference type="GO" id="GO:0004739">
    <property type="term" value="F:pyruvate dehydrogenase (acetyl-transferring) activity"/>
    <property type="evidence" value="ECO:0007669"/>
    <property type="project" value="UniProtKB-EC"/>
</dbReference>
<dbReference type="PANTHER" id="PTHR11516:SF60">
    <property type="entry name" value="PYRUVATE DEHYDROGENASE E1 COMPONENT SUBUNIT ALPHA"/>
    <property type="match status" value="1"/>
</dbReference>
<dbReference type="InterPro" id="IPR001017">
    <property type="entry name" value="DH_E1"/>
</dbReference>
<sequence length="338" mass="34402">MLRDMARIRAFEHEAVAAMRSGQAPGVVHPSIGQEGVAVGVCANLRRADRITSTHRGHGHAIAKGADARAMMLELHGRAGGSCGGKGGSMHIADFAVGMLGANGVVGAGIPIACGAAQAIRLRRAVRSAEAAARLAGGQRNREPAGAEEDDAIVACFFGDGAVNRGPFLEGMNWAALYRLPVLFVCEDNGFAAFTRNSAVTAGGGPAVRAEACGVPAIAVDGEDALAVDAVAAELVARIRGGAGPQFLHARCYRWEGHTGTDAAAYRPAEEAAAARDRDCIRRLAAALATAGVAAEEIAAIEAEAAEEMASHRAAAMAAPWPDPGAAFSDVQDAGAPA</sequence>